<feature type="domain" description="YopX protein" evidence="1">
    <location>
        <begin position="4"/>
        <end position="144"/>
    </location>
</feature>
<comment type="caution">
    <text evidence="2">The sequence shown here is derived from an EMBL/GenBank/DDBJ whole genome shotgun (WGS) entry which is preliminary data.</text>
</comment>
<dbReference type="AlphaFoldDB" id="A0A2A3TX26"/>
<proteinExistence type="predicted"/>
<reference evidence="2 3" key="1">
    <citation type="submission" date="2017-09" db="EMBL/GenBank/DDBJ databases">
        <title>Genome sequence of Lactobacillus brevis D7.</title>
        <authorList>
            <person name="Kwon M.-S."/>
            <person name="Lim S.K."/>
            <person name="Choi H.-J."/>
        </authorList>
    </citation>
    <scope>NUCLEOTIDE SEQUENCE [LARGE SCALE GENOMIC DNA]</scope>
    <source>
        <strain evidence="2 3">D7</strain>
    </source>
</reference>
<dbReference type="Proteomes" id="UP000217918">
    <property type="component" value="Unassembled WGS sequence"/>
</dbReference>
<dbReference type="InterPro" id="IPR010024">
    <property type="entry name" value="CHP16711"/>
</dbReference>
<sequence>MVPKFRVWNGYRKIMADYVSAIQNGDTQGTPSSVNVIVNGKNETWDIKNDHVELLQSTGLKDANGKEIYEGDIVKVFIVDNPEYDYQAPIKYLIDEEYPAFDIDTKYVPSTRWYDANILSTISESESENIEVIGNIHANPELLEAQHD</sequence>
<evidence type="ECO:0000259" key="1">
    <source>
        <dbReference type="Pfam" id="PF09643"/>
    </source>
</evidence>
<evidence type="ECO:0000313" key="3">
    <source>
        <dbReference type="Proteomes" id="UP000217918"/>
    </source>
</evidence>
<dbReference type="InterPro" id="IPR019096">
    <property type="entry name" value="YopX_protein"/>
</dbReference>
<dbReference type="EMBL" id="NVYO01000001">
    <property type="protein sequence ID" value="PBQ23410.1"/>
    <property type="molecule type" value="Genomic_DNA"/>
</dbReference>
<protein>
    <recommendedName>
        <fullName evidence="1">YopX protein domain-containing protein</fullName>
    </recommendedName>
</protein>
<dbReference type="Gene3D" id="2.30.30.290">
    <property type="entry name" value="YopX-like domains"/>
    <property type="match status" value="1"/>
</dbReference>
<evidence type="ECO:0000313" key="2">
    <source>
        <dbReference type="EMBL" id="PBQ23410.1"/>
    </source>
</evidence>
<accession>A0A2A3TX26</accession>
<gene>
    <name evidence="2" type="ORF">CNR29_05080</name>
</gene>
<dbReference type="SUPFAM" id="SSF159006">
    <property type="entry name" value="YopX-like"/>
    <property type="match status" value="1"/>
</dbReference>
<name>A0A2A3TX26_LEVBR</name>
<dbReference type="InterPro" id="IPR023385">
    <property type="entry name" value="YopX-like_C"/>
</dbReference>
<dbReference type="Pfam" id="PF09643">
    <property type="entry name" value="YopX"/>
    <property type="match status" value="1"/>
</dbReference>
<dbReference type="NCBIfam" id="TIGR01671">
    <property type="entry name" value="phage_TIGR01671"/>
    <property type="match status" value="1"/>
</dbReference>
<organism evidence="2 3">
    <name type="scientific">Levilactobacillus brevis</name>
    <name type="common">Lactobacillus brevis</name>
    <dbReference type="NCBI Taxonomy" id="1580"/>
    <lineage>
        <taxon>Bacteria</taxon>
        <taxon>Bacillati</taxon>
        <taxon>Bacillota</taxon>
        <taxon>Bacilli</taxon>
        <taxon>Lactobacillales</taxon>
        <taxon>Lactobacillaceae</taxon>
        <taxon>Levilactobacillus</taxon>
    </lineage>
</organism>